<dbReference type="EMBL" id="DQVM01000086">
    <property type="protein sequence ID" value="HIQ29811.1"/>
    <property type="molecule type" value="Genomic_DNA"/>
</dbReference>
<evidence type="ECO:0000259" key="1">
    <source>
        <dbReference type="Pfam" id="PF00156"/>
    </source>
</evidence>
<dbReference type="CDD" id="cd06223">
    <property type="entry name" value="PRTases_typeI"/>
    <property type="match status" value="1"/>
</dbReference>
<organism evidence="2 3">
    <name type="scientific">Caldiarchaeum subterraneum</name>
    <dbReference type="NCBI Taxonomy" id="311458"/>
    <lineage>
        <taxon>Archaea</taxon>
        <taxon>Nitrososphaerota</taxon>
        <taxon>Candidatus Caldarchaeales</taxon>
        <taxon>Candidatus Caldarchaeaceae</taxon>
        <taxon>Candidatus Caldarchaeum</taxon>
    </lineage>
</organism>
<dbReference type="InterPro" id="IPR000836">
    <property type="entry name" value="PRTase_dom"/>
</dbReference>
<keyword evidence="2" id="KW-0808">Transferase</keyword>
<evidence type="ECO:0000313" key="2">
    <source>
        <dbReference type="EMBL" id="HIQ29811.1"/>
    </source>
</evidence>
<dbReference type="GO" id="GO:0016757">
    <property type="term" value="F:glycosyltransferase activity"/>
    <property type="evidence" value="ECO:0007669"/>
    <property type="project" value="UniProtKB-KW"/>
</dbReference>
<proteinExistence type="predicted"/>
<keyword evidence="2" id="KW-0328">Glycosyltransferase</keyword>
<dbReference type="Gene3D" id="3.40.50.2020">
    <property type="match status" value="1"/>
</dbReference>
<dbReference type="Pfam" id="PF00156">
    <property type="entry name" value="Pribosyltran"/>
    <property type="match status" value="1"/>
</dbReference>
<feature type="domain" description="Phosphoribosyltransferase" evidence="1">
    <location>
        <begin position="1"/>
        <end position="163"/>
    </location>
</feature>
<protein>
    <submittedName>
        <fullName evidence="2">Phosphoribosyltransferase</fullName>
    </submittedName>
</protein>
<evidence type="ECO:0000313" key="3">
    <source>
        <dbReference type="Proteomes" id="UP000608579"/>
    </source>
</evidence>
<dbReference type="Gene3D" id="3.30.1310.20">
    <property type="entry name" value="PRTase-like"/>
    <property type="match status" value="1"/>
</dbReference>
<dbReference type="Proteomes" id="UP000608579">
    <property type="component" value="Unassembled WGS sequence"/>
</dbReference>
<accession>A0A832ZWL8</accession>
<feature type="non-terminal residue" evidence="2">
    <location>
        <position position="1"/>
    </location>
</feature>
<gene>
    <name evidence="2" type="ORF">EYH45_04520</name>
</gene>
<name>A0A832ZWL8_CALS0</name>
<dbReference type="InterPro" id="IPR029057">
    <property type="entry name" value="PRTase-like"/>
</dbReference>
<reference evidence="2" key="1">
    <citation type="journal article" date="2020" name="ISME J.">
        <title>Gammaproteobacteria mediating utilization of methyl-, sulfur- and petroleum organic compounds in deep ocean hydrothermal plumes.</title>
        <authorList>
            <person name="Zhou Z."/>
            <person name="Liu Y."/>
            <person name="Pan J."/>
            <person name="Cron B.R."/>
            <person name="Toner B.M."/>
            <person name="Anantharaman K."/>
            <person name="Breier J.A."/>
            <person name="Dick G.J."/>
            <person name="Li M."/>
        </authorList>
    </citation>
    <scope>NUCLEOTIDE SEQUENCE</scope>
    <source>
        <strain evidence="2">SZUA-1515</strain>
    </source>
</reference>
<comment type="caution">
    <text evidence="2">The sequence shown here is derived from an EMBL/GenBank/DDBJ whole genome shotgun (WGS) entry which is preliminary data.</text>
</comment>
<sequence>AIPRGGVVVGFEVARVLNCSLDVVVPRKIGAPYQPELAVGAVAEDGSLLIEEDIANLVGASRGYIAEAAEREVEEIKRRVAKYRGGNPPVDVKGKTVVIVDDGIATGATVRAAMKYVRKLGADRVLVAVPVAPPETVEKIKREADEVICLYTPSDFYAIGQFYDNFEQTTDDEVVKLLNLARREYNQDAG</sequence>
<dbReference type="AlphaFoldDB" id="A0A832ZWL8"/>
<dbReference type="SUPFAM" id="SSF53271">
    <property type="entry name" value="PRTase-like"/>
    <property type="match status" value="1"/>
</dbReference>